<accession>A0ABS7TWN8</accession>
<feature type="chain" id="PRO_5045252404" description="Lipoprotein" evidence="2">
    <location>
        <begin position="23"/>
        <end position="636"/>
    </location>
</feature>
<proteinExistence type="predicted"/>
<sequence>MSIRLSPALVLVLLAACGDATSTTTDSGSATGTGTSSTSTSGHVPTTSATGDPGTGVSDSLSGTGPTTGDTSPPTTGDETTGTSTGPVTATDATTDTTTSTTSDTTTTTTGSTTGDTSTTTLDTTSTGAGGCEGPADCPAPALCHAAQCDQGDCSEIALAAGEDCPEGVCDGEGACVECLLQADCPAGQLCVAQQCVPPACDDGVENGQETDVDCGGPTCPSCQPGDGCDADADCDSGVCTGGVCQAPACDDGQHNGDETDVDCGGSCPACGPNEACETGADCQSGVCTDGVCQAPSCDDDVENGAETDIDCGGGTCPECQPGDGCLSDADCDGGACIDQVCQAPACDDGLTNGQETDVDCGGPTCPKCQEGDLCELNADCATGSCQGGQCVAPAPACASAAPDPATGQRCPIFMPCTQNSECGVFQGCQQWFCNPSKTCELNALSNCGTTIGGSCNASIVFTQTDDPPVDKKFLPPDNVDFREVATLAFTVYNNSGSALRLDKLPLTLETMGGGSAFDVSSAKIYQDSGGAEFSVGDLYIHLTANPFSFPANGVLGPAQGSAASQINSGASKRFIVTLAFAKEKTYIAGRSYRVKLVNPSGVTFKVGLNGPDYAGTNCGVPPEGFVGAWVTAQNP</sequence>
<dbReference type="Proteomes" id="UP001139031">
    <property type="component" value="Unassembled WGS sequence"/>
</dbReference>
<feature type="region of interest" description="Disordered" evidence="1">
    <location>
        <begin position="21"/>
        <end position="122"/>
    </location>
</feature>
<feature type="compositionally biased region" description="Low complexity" evidence="1">
    <location>
        <begin position="58"/>
        <end position="122"/>
    </location>
</feature>
<feature type="signal peptide" evidence="2">
    <location>
        <begin position="1"/>
        <end position="22"/>
    </location>
</feature>
<comment type="caution">
    <text evidence="3">The sequence shown here is derived from an EMBL/GenBank/DDBJ whole genome shotgun (WGS) entry which is preliminary data.</text>
</comment>
<keyword evidence="4" id="KW-1185">Reference proteome</keyword>
<evidence type="ECO:0000313" key="3">
    <source>
        <dbReference type="EMBL" id="MBZ5712655.1"/>
    </source>
</evidence>
<evidence type="ECO:0000313" key="4">
    <source>
        <dbReference type="Proteomes" id="UP001139031"/>
    </source>
</evidence>
<dbReference type="RefSeq" id="WP_224194410.1">
    <property type="nucleotide sequence ID" value="NZ_JAIRAU010000033.1"/>
</dbReference>
<reference evidence="3" key="1">
    <citation type="submission" date="2021-08" db="EMBL/GenBank/DDBJ databases">
        <authorList>
            <person name="Stevens D.C."/>
        </authorList>
    </citation>
    <scope>NUCLEOTIDE SEQUENCE</scope>
    <source>
        <strain evidence="3">DSM 53165</strain>
    </source>
</reference>
<evidence type="ECO:0000256" key="2">
    <source>
        <dbReference type="SAM" id="SignalP"/>
    </source>
</evidence>
<evidence type="ECO:0000256" key="1">
    <source>
        <dbReference type="SAM" id="MobiDB-lite"/>
    </source>
</evidence>
<dbReference type="EMBL" id="JAIRAU010000033">
    <property type="protein sequence ID" value="MBZ5712655.1"/>
    <property type="molecule type" value="Genomic_DNA"/>
</dbReference>
<feature type="compositionally biased region" description="Low complexity" evidence="1">
    <location>
        <begin position="21"/>
        <end position="42"/>
    </location>
</feature>
<keyword evidence="2" id="KW-0732">Signal</keyword>
<protein>
    <recommendedName>
        <fullName evidence="5">Lipoprotein</fullName>
    </recommendedName>
</protein>
<name>A0ABS7TWN8_9BACT</name>
<evidence type="ECO:0008006" key="5">
    <source>
        <dbReference type="Google" id="ProtNLM"/>
    </source>
</evidence>
<dbReference type="PROSITE" id="PS51257">
    <property type="entry name" value="PROKAR_LIPOPROTEIN"/>
    <property type="match status" value="1"/>
</dbReference>
<gene>
    <name evidence="3" type="ORF">K7C98_25725</name>
</gene>
<organism evidence="3 4">
    <name type="scientific">Nannocystis pusilla</name>
    <dbReference type="NCBI Taxonomy" id="889268"/>
    <lineage>
        <taxon>Bacteria</taxon>
        <taxon>Pseudomonadati</taxon>
        <taxon>Myxococcota</taxon>
        <taxon>Polyangia</taxon>
        <taxon>Nannocystales</taxon>
        <taxon>Nannocystaceae</taxon>
        <taxon>Nannocystis</taxon>
    </lineage>
</organism>